<dbReference type="Gene3D" id="1.10.418.10">
    <property type="entry name" value="Calponin-like domain"/>
    <property type="match status" value="1"/>
</dbReference>
<keyword evidence="1" id="KW-0472">Membrane</keyword>
<dbReference type="Proteomes" id="UP000617340">
    <property type="component" value="Unassembled WGS sequence"/>
</dbReference>
<evidence type="ECO:0000259" key="2">
    <source>
        <dbReference type="PROSITE" id="PS50021"/>
    </source>
</evidence>
<evidence type="ECO:0000313" key="4">
    <source>
        <dbReference type="Proteomes" id="UP000617340"/>
    </source>
</evidence>
<dbReference type="SUPFAM" id="SSF47576">
    <property type="entry name" value="Calponin-homology domain, CH-domain"/>
    <property type="match status" value="1"/>
</dbReference>
<dbReference type="InterPro" id="IPR052111">
    <property type="entry name" value="Spermatogenesis_Ciliary_MAP"/>
</dbReference>
<organism evidence="3 4">
    <name type="scientific">Vespula germanica</name>
    <name type="common">German yellow jacket</name>
    <name type="synonym">Paravespula germanica</name>
    <dbReference type="NCBI Taxonomy" id="30212"/>
    <lineage>
        <taxon>Eukaryota</taxon>
        <taxon>Metazoa</taxon>
        <taxon>Ecdysozoa</taxon>
        <taxon>Arthropoda</taxon>
        <taxon>Hexapoda</taxon>
        <taxon>Insecta</taxon>
        <taxon>Pterygota</taxon>
        <taxon>Neoptera</taxon>
        <taxon>Endopterygota</taxon>
        <taxon>Hymenoptera</taxon>
        <taxon>Apocrita</taxon>
        <taxon>Aculeata</taxon>
        <taxon>Vespoidea</taxon>
        <taxon>Vespidae</taxon>
        <taxon>Vespinae</taxon>
        <taxon>Vespula</taxon>
    </lineage>
</organism>
<reference evidence="3" key="1">
    <citation type="journal article" date="2020" name="G3 (Bethesda)">
        <title>High-Quality Assemblies for Three Invasive Social Wasps from the &lt;i&gt;Vespula&lt;/i&gt; Genus.</title>
        <authorList>
            <person name="Harrop T.W.R."/>
            <person name="Guhlin J."/>
            <person name="McLaughlin G.M."/>
            <person name="Permina E."/>
            <person name="Stockwell P."/>
            <person name="Gilligan J."/>
            <person name="Le Lec M.F."/>
            <person name="Gruber M.A.M."/>
            <person name="Quinn O."/>
            <person name="Lovegrove M."/>
            <person name="Duncan E.J."/>
            <person name="Remnant E.J."/>
            <person name="Van Eeckhoven J."/>
            <person name="Graham B."/>
            <person name="Knapp R.A."/>
            <person name="Langford K.W."/>
            <person name="Kronenberg Z."/>
            <person name="Press M.O."/>
            <person name="Eacker S.M."/>
            <person name="Wilson-Rankin E.E."/>
            <person name="Purcell J."/>
            <person name="Lester P.J."/>
            <person name="Dearden P.K."/>
        </authorList>
    </citation>
    <scope>NUCLEOTIDE SEQUENCE</scope>
    <source>
        <strain evidence="3">Linc-1</strain>
    </source>
</reference>
<dbReference type="Pfam" id="PF06294">
    <property type="entry name" value="CH_2"/>
    <property type="match status" value="1"/>
</dbReference>
<accession>A0A834U234</accession>
<dbReference type="AlphaFoldDB" id="A0A834U234"/>
<evidence type="ECO:0000313" key="3">
    <source>
        <dbReference type="EMBL" id="KAF7414298.1"/>
    </source>
</evidence>
<dbReference type="GO" id="GO:0051493">
    <property type="term" value="P:regulation of cytoskeleton organization"/>
    <property type="evidence" value="ECO:0007669"/>
    <property type="project" value="TreeGrafter"/>
</dbReference>
<keyword evidence="1" id="KW-0812">Transmembrane</keyword>
<dbReference type="GO" id="GO:0008017">
    <property type="term" value="F:microtubule binding"/>
    <property type="evidence" value="ECO:0007669"/>
    <property type="project" value="TreeGrafter"/>
</dbReference>
<evidence type="ECO:0000256" key="1">
    <source>
        <dbReference type="SAM" id="Phobius"/>
    </source>
</evidence>
<dbReference type="InterPro" id="IPR001715">
    <property type="entry name" value="CH_dom"/>
</dbReference>
<dbReference type="FunFam" id="1.10.418.10:FF:000059">
    <property type="entry name" value="RIKEN cDNA 6430531B16 gene"/>
    <property type="match status" value="1"/>
</dbReference>
<keyword evidence="4" id="KW-1185">Reference proteome</keyword>
<dbReference type="PANTHER" id="PTHR12509:SF9">
    <property type="entry name" value="SPERM FLAGELLAR PROTEIN 1 ISOFORM X1"/>
    <property type="match status" value="1"/>
</dbReference>
<feature type="transmembrane region" description="Helical" evidence="1">
    <location>
        <begin position="192"/>
        <end position="211"/>
    </location>
</feature>
<protein>
    <recommendedName>
        <fullName evidence="2">Calponin-homology (CH) domain-containing protein</fullName>
    </recommendedName>
</protein>
<dbReference type="EMBL" id="JACSDZ010000002">
    <property type="protein sequence ID" value="KAF7414298.1"/>
    <property type="molecule type" value="Genomic_DNA"/>
</dbReference>
<comment type="caution">
    <text evidence="3">The sequence shown here is derived from an EMBL/GenBank/DDBJ whole genome shotgun (WGS) entry which is preliminary data.</text>
</comment>
<dbReference type="InterPro" id="IPR010441">
    <property type="entry name" value="CH_2"/>
</dbReference>
<name>A0A834U234_VESGE</name>
<sequence>MNDTADQCEYKKDQSDILKELCVWIESIPFSKPKKNISPLSLYRDFSDGVLLAEILKYYYPRYVDLHNYIPANNFFLKKDNWNTLNRKVLTKIDMKLSKDIISLLANCHQGSIEKLLFEIKNKVERINHQDVMLLSEMRNDELGNNDNIKSLENLNQIIENKDSIEILTSKNMSIKEFSVSHQLKISFIKGAIMYAAKWLFSWFCFWNFFLTYRQRNNITEEIKIEVDQEDEDVPHQICIQLKQELREKDNLICTLNHKIAYLEGAMKLKDLRISGLTSQIVQNAVEMDNFGKCQGNEHQSKTRVRFFSNNNKRNENEINIINTL</sequence>
<keyword evidence="1" id="KW-1133">Transmembrane helix</keyword>
<dbReference type="PROSITE" id="PS50021">
    <property type="entry name" value="CH"/>
    <property type="match status" value="1"/>
</dbReference>
<dbReference type="PANTHER" id="PTHR12509">
    <property type="entry name" value="SPERMATOGENESIS-ASSOCIATED 4-RELATED"/>
    <property type="match status" value="1"/>
</dbReference>
<gene>
    <name evidence="3" type="ORF">HZH68_002787</name>
</gene>
<feature type="domain" description="Calponin-homology (CH)" evidence="2">
    <location>
        <begin position="15"/>
        <end position="125"/>
    </location>
</feature>
<proteinExistence type="predicted"/>
<dbReference type="GO" id="GO:0005930">
    <property type="term" value="C:axoneme"/>
    <property type="evidence" value="ECO:0007669"/>
    <property type="project" value="TreeGrafter"/>
</dbReference>
<dbReference type="InterPro" id="IPR036872">
    <property type="entry name" value="CH_dom_sf"/>
</dbReference>